<feature type="region of interest" description="Disordered" evidence="1">
    <location>
        <begin position="45"/>
        <end position="67"/>
    </location>
</feature>
<sequence length="278" mass="29419">MSPSLPLQQRISATSVVHGQPCPSPDSPCAPFAADHRMAISHPRRGRHAHLTASQKGGPDGQGNFHAHARLNGRAVSGGMKRRTRLVTLHPPILPLASQGKSPPPRHMHPGRAHLPLLSRSQEHLFHAAACRPLSPVIDLCPIPPAPSPCRLLPIPPGAHPYLTEPSQRAVDAARWCMNARDSGSRRGSPSVGLSPFGNTYHPALTLPQSPRLPALGAPSVVASTSVNDQPSPSNPSFPSAIPTITQSEHSVLVIAHQHPTHFAGIPSCQAARSDPTV</sequence>
<gene>
    <name evidence="2" type="ORF">CALVIDRAFT_273005</name>
</gene>
<evidence type="ECO:0000313" key="3">
    <source>
        <dbReference type="Proteomes" id="UP000076738"/>
    </source>
</evidence>
<organism evidence="2 3">
    <name type="scientific">Calocera viscosa (strain TUFC12733)</name>
    <dbReference type="NCBI Taxonomy" id="1330018"/>
    <lineage>
        <taxon>Eukaryota</taxon>
        <taxon>Fungi</taxon>
        <taxon>Dikarya</taxon>
        <taxon>Basidiomycota</taxon>
        <taxon>Agaricomycotina</taxon>
        <taxon>Dacrymycetes</taxon>
        <taxon>Dacrymycetales</taxon>
        <taxon>Dacrymycetaceae</taxon>
        <taxon>Calocera</taxon>
    </lineage>
</organism>
<evidence type="ECO:0000256" key="1">
    <source>
        <dbReference type="SAM" id="MobiDB-lite"/>
    </source>
</evidence>
<accession>A0A167QY29</accession>
<keyword evidence="3" id="KW-1185">Reference proteome</keyword>
<dbReference type="Proteomes" id="UP000076738">
    <property type="component" value="Unassembled WGS sequence"/>
</dbReference>
<proteinExistence type="predicted"/>
<dbReference type="EMBL" id="KV417269">
    <property type="protein sequence ID" value="KZP00368.1"/>
    <property type="molecule type" value="Genomic_DNA"/>
</dbReference>
<name>A0A167QY29_CALVF</name>
<protein>
    <submittedName>
        <fullName evidence="2">Uncharacterized protein</fullName>
    </submittedName>
</protein>
<evidence type="ECO:0000313" key="2">
    <source>
        <dbReference type="EMBL" id="KZP00368.1"/>
    </source>
</evidence>
<reference evidence="2 3" key="1">
    <citation type="journal article" date="2016" name="Mol. Biol. Evol.">
        <title>Comparative Genomics of Early-Diverging Mushroom-Forming Fungi Provides Insights into the Origins of Lignocellulose Decay Capabilities.</title>
        <authorList>
            <person name="Nagy L.G."/>
            <person name="Riley R."/>
            <person name="Tritt A."/>
            <person name="Adam C."/>
            <person name="Daum C."/>
            <person name="Floudas D."/>
            <person name="Sun H."/>
            <person name="Yadav J.S."/>
            <person name="Pangilinan J."/>
            <person name="Larsson K.H."/>
            <person name="Matsuura K."/>
            <person name="Barry K."/>
            <person name="Labutti K."/>
            <person name="Kuo R."/>
            <person name="Ohm R.A."/>
            <person name="Bhattacharya S.S."/>
            <person name="Shirouzu T."/>
            <person name="Yoshinaga Y."/>
            <person name="Martin F.M."/>
            <person name="Grigoriev I.V."/>
            <person name="Hibbett D.S."/>
        </authorList>
    </citation>
    <scope>NUCLEOTIDE SEQUENCE [LARGE SCALE GENOMIC DNA]</scope>
    <source>
        <strain evidence="2 3">TUFC12733</strain>
    </source>
</reference>
<dbReference type="AlphaFoldDB" id="A0A167QY29"/>
<feature type="region of interest" description="Disordered" evidence="1">
    <location>
        <begin position="222"/>
        <end position="241"/>
    </location>
</feature>